<dbReference type="EMBL" id="CAMXCT010000087">
    <property type="protein sequence ID" value="CAI3973616.1"/>
    <property type="molecule type" value="Genomic_DNA"/>
</dbReference>
<dbReference type="InterPro" id="IPR050869">
    <property type="entry name" value="H3K4_H4K5_MeTrfase"/>
</dbReference>
<accession>A0A9P1BKZ6</accession>
<dbReference type="CDD" id="cd20071">
    <property type="entry name" value="SET_SMYD"/>
    <property type="match status" value="1"/>
</dbReference>
<dbReference type="Proteomes" id="UP001152797">
    <property type="component" value="Unassembled WGS sequence"/>
</dbReference>
<feature type="region of interest" description="Disordered" evidence="1">
    <location>
        <begin position="574"/>
        <end position="593"/>
    </location>
</feature>
<dbReference type="OrthoDB" id="426155at2759"/>
<dbReference type="InterPro" id="IPR001202">
    <property type="entry name" value="WW_dom"/>
</dbReference>
<dbReference type="Gene3D" id="2.20.70.10">
    <property type="match status" value="1"/>
</dbReference>
<evidence type="ECO:0000259" key="3">
    <source>
        <dbReference type="PROSITE" id="PS50020"/>
    </source>
</evidence>
<comment type="caution">
    <text evidence="5">The sequence shown here is derived from an EMBL/GenBank/DDBJ whole genome shotgun (WGS) entry which is preliminary data.</text>
</comment>
<dbReference type="InterPro" id="IPR035967">
    <property type="entry name" value="SWAP/Surp_sf"/>
</dbReference>
<dbReference type="EMBL" id="CAMXCT020000087">
    <property type="protein sequence ID" value="CAL1126991.1"/>
    <property type="molecule type" value="Genomic_DNA"/>
</dbReference>
<dbReference type="Pfam" id="PF00397">
    <property type="entry name" value="WW"/>
    <property type="match status" value="1"/>
</dbReference>
<dbReference type="SUPFAM" id="SSF109905">
    <property type="entry name" value="Surp module (SWAP domain)"/>
    <property type="match status" value="1"/>
</dbReference>
<evidence type="ECO:0000256" key="1">
    <source>
        <dbReference type="SAM" id="MobiDB-lite"/>
    </source>
</evidence>
<dbReference type="InterPro" id="IPR000061">
    <property type="entry name" value="Surp"/>
</dbReference>
<keyword evidence="2" id="KW-0812">Transmembrane</keyword>
<dbReference type="Gene3D" id="1.10.10.790">
    <property type="entry name" value="Surp module"/>
    <property type="match status" value="1"/>
</dbReference>
<dbReference type="InterPro" id="IPR036020">
    <property type="entry name" value="WW_dom_sf"/>
</dbReference>
<protein>
    <submittedName>
        <fullName evidence="6">Histone-lysine N-trimethyltransferase SMYD5 (SE T and MYND domain-containing protein 5) ([histone H4]-lysine20 N-trimethyltransferase SMYD5)</fullName>
    </submittedName>
</protein>
<dbReference type="AlphaFoldDB" id="A0A9P1BKZ6"/>
<feature type="region of interest" description="Disordered" evidence="1">
    <location>
        <begin position="730"/>
        <end position="766"/>
    </location>
</feature>
<dbReference type="InterPro" id="IPR046341">
    <property type="entry name" value="SET_dom_sf"/>
</dbReference>
<dbReference type="PANTHER" id="PTHR12197">
    <property type="entry name" value="HISTONE-LYSINE N-METHYLTRANSFERASE SMYD"/>
    <property type="match status" value="1"/>
</dbReference>
<dbReference type="GO" id="GO:0003723">
    <property type="term" value="F:RNA binding"/>
    <property type="evidence" value="ECO:0007669"/>
    <property type="project" value="InterPro"/>
</dbReference>
<gene>
    <name evidence="5" type="ORF">C1SCF055_LOCUS2104</name>
</gene>
<reference evidence="6 7" key="2">
    <citation type="submission" date="2024-05" db="EMBL/GenBank/DDBJ databases">
        <authorList>
            <person name="Chen Y."/>
            <person name="Shah S."/>
            <person name="Dougan E. K."/>
            <person name="Thang M."/>
            <person name="Chan C."/>
        </authorList>
    </citation>
    <scope>NUCLEOTIDE SEQUENCE [LARGE SCALE GENOMIC DNA]</scope>
</reference>
<dbReference type="Gene3D" id="2.170.270.10">
    <property type="entry name" value="SET domain"/>
    <property type="match status" value="1"/>
</dbReference>
<keyword evidence="2" id="KW-0472">Membrane</keyword>
<sequence>MYRWDGSFDFKRREDWDYKHSFNFMAGWLGQDETKEAQRRKKKMGTVDEQAPPLPKDDSLVETIEKTAKHVHKSNDPTVFEHLVQEKNKGRSRWDFLREGGEGRDYYLFCRHCCEREVDPRPMALHARKVKEDRELKQANAKANVFTGYQGLQYHLRPYPEVHRCSQHFPVILIIFTLNFFIIPWSFHPIFPMVEPPSPGGATGAGHRGAYFAALLASSDALRLTSGTEGLGLALRRAASTAEEIYRGRALAVHRHDARCEEVEAICKARPCFLPPSCYCAALSSLLQSTAESDLLHSLLSLSKPDRIARRAPGISSGDTGPCDITAREILRQSDLAEDLLPLYSDLARIWKYNAFDTGDGRMAIFLLPSLCNHSCLPAAEYTLCDDDGTVEMLLFSLRDLEAGDPLTICYIENNEKHRSSRMARRNTLAEGWLSVQIWNLESCNPRPDAPAGFAKLLCRPLCWMSLARTRGKILLEVLQENHGEPGGEGETLACQDRLLGQCLGFALWGASQGSSAATSEASKRMSLLSSERLTYEVKFEGGRYDTVAWALTPLDGVVKLKEENLMYSAMREKEVKEQKEMPEGEIPNGTKVDINGLQSDAAKWMNGQKAIVVCWDKDTERYEVRLNINNDIKKVKAGNLRLEVPEGWEEHWDEHLGRHYYVNKATQKVTWKHPTVTNQRGKFGQVREKLDQDLEEVEIDHERKHYEVDDQEEMEGQFNLQALVKKVEEQEERREKAEEAGEDVDSDDGLHDIVKPKKKKPKKEKVSPESIVEKVLLLIEHTFVARESMKKDYSLLDGNFVARDMDPIIKKWEALERVSEADDALCKETFEVMLALIQRGAELLKELSQNRLQLSELNKVVNRVTTIEKREELYEDAKWVHSFMKTL</sequence>
<dbReference type="GO" id="GO:0006396">
    <property type="term" value="P:RNA processing"/>
    <property type="evidence" value="ECO:0007669"/>
    <property type="project" value="InterPro"/>
</dbReference>
<reference evidence="5" key="1">
    <citation type="submission" date="2022-10" db="EMBL/GenBank/DDBJ databases">
        <authorList>
            <person name="Chen Y."/>
            <person name="Dougan E. K."/>
            <person name="Chan C."/>
            <person name="Rhodes N."/>
            <person name="Thang M."/>
        </authorList>
    </citation>
    <scope>NUCLEOTIDE SEQUENCE</scope>
</reference>
<dbReference type="CDD" id="cd00201">
    <property type="entry name" value="WW"/>
    <property type="match status" value="1"/>
</dbReference>
<dbReference type="PROSITE" id="PS50128">
    <property type="entry name" value="SURP"/>
    <property type="match status" value="1"/>
</dbReference>
<dbReference type="EMBL" id="CAMXCT030000087">
    <property type="protein sequence ID" value="CAL4760928.1"/>
    <property type="molecule type" value="Genomic_DNA"/>
</dbReference>
<feature type="domain" description="SURP motif" evidence="4">
    <location>
        <begin position="63"/>
        <end position="107"/>
    </location>
</feature>
<evidence type="ECO:0000259" key="4">
    <source>
        <dbReference type="PROSITE" id="PS50128"/>
    </source>
</evidence>
<feature type="compositionally biased region" description="Basic and acidic residues" evidence="1">
    <location>
        <begin position="730"/>
        <end position="740"/>
    </location>
</feature>
<evidence type="ECO:0000313" key="6">
    <source>
        <dbReference type="EMBL" id="CAL4760928.1"/>
    </source>
</evidence>
<dbReference type="InterPro" id="IPR001214">
    <property type="entry name" value="SET_dom"/>
</dbReference>
<evidence type="ECO:0000313" key="5">
    <source>
        <dbReference type="EMBL" id="CAI3973616.1"/>
    </source>
</evidence>
<evidence type="ECO:0000313" key="7">
    <source>
        <dbReference type="Proteomes" id="UP001152797"/>
    </source>
</evidence>
<name>A0A9P1BKZ6_9DINO</name>
<proteinExistence type="predicted"/>
<feature type="domain" description="WW" evidence="3">
    <location>
        <begin position="643"/>
        <end position="677"/>
    </location>
</feature>
<keyword evidence="2" id="KW-1133">Transmembrane helix</keyword>
<dbReference type="Pfam" id="PF00856">
    <property type="entry name" value="SET"/>
    <property type="match status" value="1"/>
</dbReference>
<evidence type="ECO:0000256" key="2">
    <source>
        <dbReference type="SAM" id="Phobius"/>
    </source>
</evidence>
<feature type="transmembrane region" description="Helical" evidence="2">
    <location>
        <begin position="169"/>
        <end position="187"/>
    </location>
</feature>
<keyword evidence="7" id="KW-1185">Reference proteome</keyword>
<dbReference type="PROSITE" id="PS50020">
    <property type="entry name" value="WW_DOMAIN_2"/>
    <property type="match status" value="1"/>
</dbReference>
<organism evidence="5">
    <name type="scientific">Cladocopium goreaui</name>
    <dbReference type="NCBI Taxonomy" id="2562237"/>
    <lineage>
        <taxon>Eukaryota</taxon>
        <taxon>Sar</taxon>
        <taxon>Alveolata</taxon>
        <taxon>Dinophyceae</taxon>
        <taxon>Suessiales</taxon>
        <taxon>Symbiodiniaceae</taxon>
        <taxon>Cladocopium</taxon>
    </lineage>
</organism>
<dbReference type="SUPFAM" id="SSF51045">
    <property type="entry name" value="WW domain"/>
    <property type="match status" value="1"/>
</dbReference>
<dbReference type="SMART" id="SM00456">
    <property type="entry name" value="WW"/>
    <property type="match status" value="1"/>
</dbReference>
<dbReference type="SUPFAM" id="SSF82199">
    <property type="entry name" value="SET domain"/>
    <property type="match status" value="1"/>
</dbReference>
<feature type="compositionally biased region" description="Basic and acidic residues" evidence="1">
    <location>
        <begin position="574"/>
        <end position="583"/>
    </location>
</feature>